<dbReference type="PANTHER" id="PTHR11941">
    <property type="entry name" value="ENOYL-COA HYDRATASE-RELATED"/>
    <property type="match status" value="1"/>
</dbReference>
<reference evidence="2" key="1">
    <citation type="journal article" date="2015" name="Nature">
        <title>Complex archaea that bridge the gap between prokaryotes and eukaryotes.</title>
        <authorList>
            <person name="Spang A."/>
            <person name="Saw J.H."/>
            <person name="Jorgensen S.L."/>
            <person name="Zaremba-Niedzwiedzka K."/>
            <person name="Martijn J."/>
            <person name="Lind A.E."/>
            <person name="van Eijk R."/>
            <person name="Schleper C."/>
            <person name="Guy L."/>
            <person name="Ettema T.J."/>
        </authorList>
    </citation>
    <scope>NUCLEOTIDE SEQUENCE</scope>
</reference>
<feature type="non-terminal residue" evidence="2">
    <location>
        <position position="183"/>
    </location>
</feature>
<dbReference type="PANTHER" id="PTHR11941:SF54">
    <property type="entry name" value="ENOYL-COA HYDRATASE, MITOCHONDRIAL"/>
    <property type="match status" value="1"/>
</dbReference>
<name>A0A0F8YCZ7_9ZZZZ</name>
<dbReference type="GO" id="GO:0006635">
    <property type="term" value="P:fatty acid beta-oxidation"/>
    <property type="evidence" value="ECO:0007669"/>
    <property type="project" value="TreeGrafter"/>
</dbReference>
<dbReference type="PROSITE" id="PS00166">
    <property type="entry name" value="ENOYL_COA_HYDRATASE"/>
    <property type="match status" value="1"/>
</dbReference>
<proteinExistence type="inferred from homology"/>
<evidence type="ECO:0008006" key="3">
    <source>
        <dbReference type="Google" id="ProtNLM"/>
    </source>
</evidence>
<dbReference type="CDD" id="cd06558">
    <property type="entry name" value="crotonase-like"/>
    <property type="match status" value="1"/>
</dbReference>
<gene>
    <name evidence="2" type="ORF">LCGC14_3109300</name>
</gene>
<dbReference type="Gene3D" id="3.90.226.10">
    <property type="entry name" value="2-enoyl-CoA Hydratase, Chain A, domain 1"/>
    <property type="match status" value="1"/>
</dbReference>
<sequence length="183" mass="19598">MQSLSLSSQILVSKGSGIGHLVINQPEKFNAISYEMWQGIRTVVEDYSHDDDVRVIVVSGAGGKAFSAGADISQFEKQRGTKEALENYNTKVKAAYAALSTTEKPTVAKIDGYCFGGGLAMALCCDLRIASEDATFSIPVAKLGLGYGYDVLRTLVDLVGAAYAKEILYTARRFSAGEAYDMG</sequence>
<dbReference type="InterPro" id="IPR018376">
    <property type="entry name" value="Enoyl-CoA_hyd/isom_CS"/>
</dbReference>
<accession>A0A0F8YCZ7</accession>
<dbReference type="InterPro" id="IPR001753">
    <property type="entry name" value="Enoyl-CoA_hydra/iso"/>
</dbReference>
<protein>
    <recommendedName>
        <fullName evidence="3">Enoyl-CoA hydratase</fullName>
    </recommendedName>
</protein>
<comment type="similarity">
    <text evidence="1">Belongs to the enoyl-CoA hydratase/isomerase family.</text>
</comment>
<evidence type="ECO:0000313" key="2">
    <source>
        <dbReference type="EMBL" id="KKK52004.1"/>
    </source>
</evidence>
<dbReference type="SUPFAM" id="SSF52096">
    <property type="entry name" value="ClpP/crotonase"/>
    <property type="match status" value="1"/>
</dbReference>
<dbReference type="AlphaFoldDB" id="A0A0F8YCZ7"/>
<dbReference type="Pfam" id="PF00378">
    <property type="entry name" value="ECH_1"/>
    <property type="match status" value="1"/>
</dbReference>
<comment type="caution">
    <text evidence="2">The sequence shown here is derived from an EMBL/GenBank/DDBJ whole genome shotgun (WGS) entry which is preliminary data.</text>
</comment>
<dbReference type="GO" id="GO:0003824">
    <property type="term" value="F:catalytic activity"/>
    <property type="evidence" value="ECO:0007669"/>
    <property type="project" value="InterPro"/>
</dbReference>
<dbReference type="InterPro" id="IPR029045">
    <property type="entry name" value="ClpP/crotonase-like_dom_sf"/>
</dbReference>
<dbReference type="EMBL" id="LAZR01067234">
    <property type="protein sequence ID" value="KKK52004.1"/>
    <property type="molecule type" value="Genomic_DNA"/>
</dbReference>
<organism evidence="2">
    <name type="scientific">marine sediment metagenome</name>
    <dbReference type="NCBI Taxonomy" id="412755"/>
    <lineage>
        <taxon>unclassified sequences</taxon>
        <taxon>metagenomes</taxon>
        <taxon>ecological metagenomes</taxon>
    </lineage>
</organism>
<evidence type="ECO:0000256" key="1">
    <source>
        <dbReference type="ARBA" id="ARBA00005254"/>
    </source>
</evidence>